<dbReference type="InterPro" id="IPR002925">
    <property type="entry name" value="Dienelactn_hydro"/>
</dbReference>
<dbReference type="Pfam" id="PF01738">
    <property type="entry name" value="DLH"/>
    <property type="match status" value="1"/>
</dbReference>
<dbReference type="OrthoDB" id="62567at2"/>
<dbReference type="EC" id="3.1.1.45" evidence="2"/>
<dbReference type="EMBL" id="CP001636">
    <property type="protein sequence ID" value="ACS22008.1"/>
    <property type="molecule type" value="Genomic_DNA"/>
</dbReference>
<dbReference type="AlphaFoldDB" id="C5CZM9"/>
<evidence type="ECO:0000313" key="2">
    <source>
        <dbReference type="EMBL" id="ACS22008.1"/>
    </source>
</evidence>
<dbReference type="Gene3D" id="3.40.50.1820">
    <property type="entry name" value="alpha/beta hydrolase"/>
    <property type="match status" value="1"/>
</dbReference>
<name>C5CZM9_VARPS</name>
<dbReference type="STRING" id="543728.Vapar_5412"/>
<reference evidence="2" key="1">
    <citation type="submission" date="2009-06" db="EMBL/GenBank/DDBJ databases">
        <title>Complete sequence of chromosome 2 of Variovorax paradoxus S110.</title>
        <authorList>
            <consortium name="US DOE Joint Genome Institute"/>
            <person name="Lucas S."/>
            <person name="Copeland A."/>
            <person name="Lapidus A."/>
            <person name="Glavina del Rio T."/>
            <person name="Tice H."/>
            <person name="Bruce D."/>
            <person name="Goodwin L."/>
            <person name="Pitluck S."/>
            <person name="Chertkov O."/>
            <person name="Brettin T."/>
            <person name="Detter J.C."/>
            <person name="Han C."/>
            <person name="Larimer F."/>
            <person name="Land M."/>
            <person name="Hauser L."/>
            <person name="Kyrpides N."/>
            <person name="Ovchinnikova G."/>
            <person name="Orwin P."/>
            <person name="Leadbetter J.R."/>
            <person name="Spain J.C."/>
            <person name="Han J.I."/>
        </authorList>
    </citation>
    <scope>NUCLEOTIDE SEQUENCE</scope>
    <source>
        <strain evidence="2">S110</strain>
    </source>
</reference>
<dbReference type="HOGENOM" id="CLU_054590_7_3_4"/>
<organism evidence="2">
    <name type="scientific">Variovorax paradoxus (strain S110)</name>
    <dbReference type="NCBI Taxonomy" id="543728"/>
    <lineage>
        <taxon>Bacteria</taxon>
        <taxon>Pseudomonadati</taxon>
        <taxon>Pseudomonadota</taxon>
        <taxon>Betaproteobacteria</taxon>
        <taxon>Burkholderiales</taxon>
        <taxon>Comamonadaceae</taxon>
        <taxon>Variovorax</taxon>
    </lineage>
</organism>
<accession>C5CZM9</accession>
<feature type="domain" description="Dienelactone hydrolase" evidence="1">
    <location>
        <begin position="14"/>
        <end position="227"/>
    </location>
</feature>
<sequence length="233" mass="25074">MHDPLQVTTTRGSFTAYVARPQKLPAPAIVVIHEVFGVNADMRQSCDELAAQGYLAICPDLFWRIAPGVDLTDRTEAERARALALYNAFDLDAGVNDIAAALQVARAMPDATSKVGVVGYCLGGLLAFLTAARVGPDAVVAYYPGNADKYLREADQIASPLIVHLAEKDEYIPADAQREISAALKGRPQVQVYSYPDRGHAFARHRGIAYDAEAAALANGRTAAFLALHLQPR</sequence>
<protein>
    <submittedName>
        <fullName evidence="2">Carboxymethylenebutenolidase</fullName>
        <ecNumber evidence="2">3.1.1.45</ecNumber>
    </submittedName>
</protein>
<dbReference type="KEGG" id="vap:Vapar_5412"/>
<dbReference type="eggNOG" id="COG0412">
    <property type="taxonomic scope" value="Bacteria"/>
</dbReference>
<dbReference type="PANTHER" id="PTHR46623">
    <property type="entry name" value="CARBOXYMETHYLENEBUTENOLIDASE-RELATED"/>
    <property type="match status" value="1"/>
</dbReference>
<keyword evidence="2" id="KW-0378">Hydrolase</keyword>
<dbReference type="GO" id="GO:0008806">
    <property type="term" value="F:carboxymethylenebutenolidase activity"/>
    <property type="evidence" value="ECO:0007669"/>
    <property type="project" value="UniProtKB-EC"/>
</dbReference>
<dbReference type="InterPro" id="IPR051049">
    <property type="entry name" value="Dienelactone_hydrolase-like"/>
</dbReference>
<dbReference type="PANTHER" id="PTHR46623:SF6">
    <property type="entry name" value="ALPHA_BETA-HYDROLASES SUPERFAMILY PROTEIN"/>
    <property type="match status" value="1"/>
</dbReference>
<gene>
    <name evidence="2" type="ordered locus">Vapar_5412</name>
</gene>
<dbReference type="InterPro" id="IPR029058">
    <property type="entry name" value="AB_hydrolase_fold"/>
</dbReference>
<proteinExistence type="predicted"/>
<dbReference type="SUPFAM" id="SSF53474">
    <property type="entry name" value="alpha/beta-Hydrolases"/>
    <property type="match status" value="1"/>
</dbReference>
<evidence type="ECO:0000259" key="1">
    <source>
        <dbReference type="Pfam" id="PF01738"/>
    </source>
</evidence>